<dbReference type="RefSeq" id="WP_094405670.1">
    <property type="nucleotide sequence ID" value="NZ_NMVO01000013.1"/>
</dbReference>
<dbReference type="Proteomes" id="UP000215896">
    <property type="component" value="Unassembled WGS sequence"/>
</dbReference>
<dbReference type="GO" id="GO:0046052">
    <property type="term" value="P:UTP catabolic process"/>
    <property type="evidence" value="ECO:0007669"/>
    <property type="project" value="TreeGrafter"/>
</dbReference>
<comment type="caution">
    <text evidence="2">The sequence shown here is derived from an EMBL/GenBank/DDBJ whole genome shotgun (WGS) entry which is preliminary data.</text>
</comment>
<accession>A0A255GCC4</accession>
<proteinExistence type="predicted"/>
<dbReference type="CDD" id="cd11528">
    <property type="entry name" value="NTP-PPase_MazG_Nterm"/>
    <property type="match status" value="1"/>
</dbReference>
<dbReference type="InterPro" id="IPR004518">
    <property type="entry name" value="MazG-like_dom"/>
</dbReference>
<dbReference type="PANTHER" id="PTHR30522:SF0">
    <property type="entry name" value="NUCLEOSIDE TRIPHOSPHATE PYROPHOSPHOHYDROLASE"/>
    <property type="match status" value="1"/>
</dbReference>
<dbReference type="SUPFAM" id="SSF101386">
    <property type="entry name" value="all-alpha NTP pyrophosphatases"/>
    <property type="match status" value="1"/>
</dbReference>
<feature type="domain" description="NTP pyrophosphohydrolase MazG-like" evidence="1">
    <location>
        <begin position="31"/>
        <end position="104"/>
    </location>
</feature>
<dbReference type="InterPro" id="IPR011551">
    <property type="entry name" value="NTP_PyrPHydrolase_MazG"/>
</dbReference>
<dbReference type="GO" id="GO:0046076">
    <property type="term" value="P:dTTP catabolic process"/>
    <property type="evidence" value="ECO:0007669"/>
    <property type="project" value="TreeGrafter"/>
</dbReference>
<dbReference type="FunFam" id="1.10.287.1080:FF:000001">
    <property type="entry name" value="Nucleoside triphosphate pyrophosphohydrolase"/>
    <property type="match status" value="1"/>
</dbReference>
<dbReference type="PANTHER" id="PTHR30522">
    <property type="entry name" value="NUCLEOSIDE TRIPHOSPHATE PYROPHOSPHOHYDROLASE"/>
    <property type="match status" value="1"/>
</dbReference>
<evidence type="ECO:0000313" key="2">
    <source>
        <dbReference type="EMBL" id="OYO13550.1"/>
    </source>
</evidence>
<protein>
    <submittedName>
        <fullName evidence="2">Nucleoside triphosphate pyrophosphohydrolase</fullName>
    </submittedName>
</protein>
<reference evidence="2 3" key="1">
    <citation type="submission" date="2017-07" db="EMBL/GenBank/DDBJ databases">
        <title>Draft whole genome sequences of clinical Proprionibacteriaceae strains.</title>
        <authorList>
            <person name="Bernier A.-M."/>
            <person name="Bernard K."/>
            <person name="Domingo M.-C."/>
        </authorList>
    </citation>
    <scope>NUCLEOTIDE SEQUENCE [LARGE SCALE GENOMIC DNA]</scope>
    <source>
        <strain evidence="2 3">NML 030167</strain>
    </source>
</reference>
<name>A0A255GCC4_9ACTN</name>
<sequence length="212" mass="22906">MSTGETTPSELDRLVAVMARLRVDCPWDARQTHRSLVHYLIEETGEVVDAIEAGDDTDLREELGDLLLQVVFHAAIAAEQQRFDIDDVARGIGDKLVSRHPWVFADTGVPDDLNATWEAGKKAEKGRTSSLDGIPTALSALARADKVMSRSASHGVPLDLPEEPITAEEVGAQALALVSRARASGIDAEQAVRDALRGLEDEVRRSETDSAS</sequence>
<dbReference type="Gene3D" id="1.10.287.1080">
    <property type="entry name" value="MazG-like"/>
    <property type="match status" value="1"/>
</dbReference>
<dbReference type="GO" id="GO:0046061">
    <property type="term" value="P:dATP catabolic process"/>
    <property type="evidence" value="ECO:0007669"/>
    <property type="project" value="TreeGrafter"/>
</dbReference>
<evidence type="ECO:0000259" key="1">
    <source>
        <dbReference type="Pfam" id="PF03819"/>
    </source>
</evidence>
<dbReference type="Pfam" id="PF03819">
    <property type="entry name" value="MazG"/>
    <property type="match status" value="1"/>
</dbReference>
<dbReference type="OrthoDB" id="9808939at2"/>
<dbReference type="InterPro" id="IPR048015">
    <property type="entry name" value="NTP-PPase_MazG-like_N"/>
</dbReference>
<dbReference type="GO" id="GO:0006203">
    <property type="term" value="P:dGTP catabolic process"/>
    <property type="evidence" value="ECO:0007669"/>
    <property type="project" value="TreeGrafter"/>
</dbReference>
<organism evidence="2 3">
    <name type="scientific">Enemella evansiae</name>
    <dbReference type="NCBI Taxonomy" id="2016499"/>
    <lineage>
        <taxon>Bacteria</taxon>
        <taxon>Bacillati</taxon>
        <taxon>Actinomycetota</taxon>
        <taxon>Actinomycetes</taxon>
        <taxon>Propionibacteriales</taxon>
        <taxon>Propionibacteriaceae</taxon>
        <taxon>Enemella</taxon>
    </lineage>
</organism>
<evidence type="ECO:0000313" key="3">
    <source>
        <dbReference type="Proteomes" id="UP000215896"/>
    </source>
</evidence>
<dbReference type="NCBIfam" id="TIGR00444">
    <property type="entry name" value="mazG"/>
    <property type="match status" value="1"/>
</dbReference>
<dbReference type="GO" id="GO:0047429">
    <property type="term" value="F:nucleoside triphosphate diphosphatase activity"/>
    <property type="evidence" value="ECO:0007669"/>
    <property type="project" value="TreeGrafter"/>
</dbReference>
<dbReference type="AlphaFoldDB" id="A0A255GCC4"/>
<gene>
    <name evidence="2" type="ORF">CGZ94_11330</name>
</gene>
<keyword evidence="3" id="KW-1185">Reference proteome</keyword>
<dbReference type="GO" id="GO:0046081">
    <property type="term" value="P:dUTP catabolic process"/>
    <property type="evidence" value="ECO:0007669"/>
    <property type="project" value="TreeGrafter"/>
</dbReference>
<dbReference type="EMBL" id="NMVO01000013">
    <property type="protein sequence ID" value="OYO13550.1"/>
    <property type="molecule type" value="Genomic_DNA"/>
</dbReference>
<dbReference type="GO" id="GO:0006950">
    <property type="term" value="P:response to stress"/>
    <property type="evidence" value="ECO:0007669"/>
    <property type="project" value="UniProtKB-ARBA"/>
</dbReference>
<keyword evidence="2" id="KW-0378">Hydrolase</keyword>
<dbReference type="GO" id="GO:0046047">
    <property type="term" value="P:TTP catabolic process"/>
    <property type="evidence" value="ECO:0007669"/>
    <property type="project" value="TreeGrafter"/>
</dbReference>